<feature type="signal peptide" evidence="1">
    <location>
        <begin position="1"/>
        <end position="27"/>
    </location>
</feature>
<accession>A0A1V4AV65</accession>
<evidence type="ECO:0000256" key="1">
    <source>
        <dbReference type="SAM" id="SignalP"/>
    </source>
</evidence>
<keyword evidence="1" id="KW-0732">Signal</keyword>
<evidence type="ECO:0000313" key="2">
    <source>
        <dbReference type="EMBL" id="OOP57014.1"/>
    </source>
</evidence>
<reference evidence="2 3" key="1">
    <citation type="journal article" date="2017" name="Water Res.">
        <title>Discovery and metagenomic analysis of an anammox bacterial enrichment related to Candidatus "Brocadia caroliniensis" in a full-scale glycerol-fed nitritation-denitritation separate centrate treatment process.</title>
        <authorList>
            <person name="Park H."/>
            <person name="Brotto A.C."/>
            <person name="van Loosdrecht M.C."/>
            <person name="Chandran K."/>
        </authorList>
    </citation>
    <scope>NUCLEOTIDE SEQUENCE [LARGE SCALE GENOMIC DNA]</scope>
    <source>
        <strain evidence="2">26THWARD</strain>
    </source>
</reference>
<dbReference type="Proteomes" id="UP000189681">
    <property type="component" value="Unassembled WGS sequence"/>
</dbReference>
<proteinExistence type="predicted"/>
<evidence type="ECO:0000313" key="3">
    <source>
        <dbReference type="Proteomes" id="UP000189681"/>
    </source>
</evidence>
<gene>
    <name evidence="2" type="ORF">AYP45_05670</name>
</gene>
<feature type="chain" id="PRO_5012189397" evidence="1">
    <location>
        <begin position="28"/>
        <end position="67"/>
    </location>
</feature>
<feature type="non-terminal residue" evidence="2">
    <location>
        <position position="67"/>
    </location>
</feature>
<protein>
    <submittedName>
        <fullName evidence="2">Heme transporter CcmC</fullName>
    </submittedName>
</protein>
<dbReference type="EMBL" id="AYTS01000049">
    <property type="protein sequence ID" value="OOP57014.1"/>
    <property type="molecule type" value="Genomic_DNA"/>
</dbReference>
<sequence length="67" mass="7246">MFTKAVKLSIVAALGLFGVVTTGQLMAGTPQVVATIQTGPEWEPLPRAEPLTVPEVHYRVKHSPYKS</sequence>
<name>A0A1V4AV65_9BACT</name>
<organism evidence="2 3">
    <name type="scientific">Candidatus Brocadia carolinensis</name>
    <dbReference type="NCBI Taxonomy" id="1004156"/>
    <lineage>
        <taxon>Bacteria</taxon>
        <taxon>Pseudomonadati</taxon>
        <taxon>Planctomycetota</taxon>
        <taxon>Candidatus Brocadiia</taxon>
        <taxon>Candidatus Brocadiales</taxon>
        <taxon>Candidatus Brocadiaceae</taxon>
        <taxon>Candidatus Brocadia</taxon>
    </lineage>
</organism>
<dbReference type="AlphaFoldDB" id="A0A1V4AV65"/>
<comment type="caution">
    <text evidence="2">The sequence shown here is derived from an EMBL/GenBank/DDBJ whole genome shotgun (WGS) entry which is preliminary data.</text>
</comment>